<evidence type="ECO:0000313" key="3">
    <source>
        <dbReference type="Proteomes" id="UP000663722"/>
    </source>
</evidence>
<reference evidence="2" key="1">
    <citation type="journal article" date="2021" name="Microb. Physiol.">
        <title>Proteogenomic Insights into the Physiology of Marine, Sulfate-Reducing, Filamentous Desulfonema limicola and Desulfonema magnum.</title>
        <authorList>
            <person name="Schnaars V."/>
            <person name="Wohlbrand L."/>
            <person name="Scheve S."/>
            <person name="Hinrichs C."/>
            <person name="Reinhardt R."/>
            <person name="Rabus R."/>
        </authorList>
    </citation>
    <scope>NUCLEOTIDE SEQUENCE</scope>
    <source>
        <strain evidence="2">4be13</strain>
    </source>
</reference>
<accession>A0A975BVN0</accession>
<dbReference type="Proteomes" id="UP000663722">
    <property type="component" value="Chromosome"/>
</dbReference>
<proteinExistence type="predicted"/>
<evidence type="ECO:0000313" key="2">
    <source>
        <dbReference type="EMBL" id="QTA92660.1"/>
    </source>
</evidence>
<dbReference type="EMBL" id="CP061800">
    <property type="protein sequence ID" value="QTA92660.1"/>
    <property type="molecule type" value="Genomic_DNA"/>
</dbReference>
<organism evidence="2 3">
    <name type="scientific">Desulfonema magnum</name>
    <dbReference type="NCBI Taxonomy" id="45655"/>
    <lineage>
        <taxon>Bacteria</taxon>
        <taxon>Pseudomonadati</taxon>
        <taxon>Thermodesulfobacteriota</taxon>
        <taxon>Desulfobacteria</taxon>
        <taxon>Desulfobacterales</taxon>
        <taxon>Desulfococcaceae</taxon>
        <taxon>Desulfonema</taxon>
    </lineage>
</organism>
<gene>
    <name evidence="2" type="ORF">dnm_087470</name>
</gene>
<dbReference type="KEGG" id="dmm:dnm_087470"/>
<sequence>MKKLVAVCCIVALLVTLCPLASEAKVSGREPGGLGAFFVGCCLGLRTGTEWNAGSQLHWREWSVLIPYAGLIIAVWNGIDCAKGMTAHQWAEKNGANWY</sequence>
<name>A0A975BVN0_9BACT</name>
<feature type="chain" id="PRO_5037984426" description="Lipoprotein" evidence="1">
    <location>
        <begin position="25"/>
        <end position="99"/>
    </location>
</feature>
<evidence type="ECO:0008006" key="4">
    <source>
        <dbReference type="Google" id="ProtNLM"/>
    </source>
</evidence>
<feature type="signal peptide" evidence="1">
    <location>
        <begin position="1"/>
        <end position="24"/>
    </location>
</feature>
<keyword evidence="3" id="KW-1185">Reference proteome</keyword>
<evidence type="ECO:0000256" key="1">
    <source>
        <dbReference type="SAM" id="SignalP"/>
    </source>
</evidence>
<dbReference type="RefSeq" id="WP_207679933.1">
    <property type="nucleotide sequence ID" value="NZ_CP061800.1"/>
</dbReference>
<keyword evidence="1" id="KW-0732">Signal</keyword>
<protein>
    <recommendedName>
        <fullName evidence="4">Lipoprotein</fullName>
    </recommendedName>
</protein>
<dbReference type="AlphaFoldDB" id="A0A975BVN0"/>